<gene>
    <name evidence="2" type="ORF">C1H46_033313</name>
</gene>
<sequence length="148" mass="16963">MLQLCEIKLNRVRNMVVDISCTTKNLDLRLTLYTKRLATNLTDDEMQSITDLINSAILDPDVKGGLRWPQGKESSGDKYKVVRVWHIIANTYRNSSVRLEIKRTDRFDFTTLTGEASWGTSLVLENVMSKLTGKRCLFSGTNFFQFMC</sequence>
<dbReference type="AlphaFoldDB" id="A0A540L3W5"/>
<dbReference type="EMBL" id="VIEB01000778">
    <property type="protein sequence ID" value="TQD81135.1"/>
    <property type="molecule type" value="Genomic_DNA"/>
</dbReference>
<dbReference type="PANTHER" id="PTHR35481">
    <property type="entry name" value="DNA-DIRECTED RNA POLYMERASE SUBUNIT ALPHA"/>
    <property type="match status" value="1"/>
</dbReference>
<evidence type="ECO:0000313" key="3">
    <source>
        <dbReference type="Proteomes" id="UP000315295"/>
    </source>
</evidence>
<keyword evidence="3" id="KW-1185">Reference proteome</keyword>
<dbReference type="Proteomes" id="UP000315295">
    <property type="component" value="Unassembled WGS sequence"/>
</dbReference>
<dbReference type="Pfam" id="PF25475">
    <property type="entry name" value="DUF7903"/>
    <property type="match status" value="1"/>
</dbReference>
<evidence type="ECO:0000313" key="2">
    <source>
        <dbReference type="EMBL" id="TQD81135.1"/>
    </source>
</evidence>
<comment type="caution">
    <text evidence="2">The sequence shown here is derived from an EMBL/GenBank/DDBJ whole genome shotgun (WGS) entry which is preliminary data.</text>
</comment>
<dbReference type="PANTHER" id="PTHR35481:SF1">
    <property type="entry name" value="DNA-DIRECTED RNA POLYMERASE SUBUNIT ALPHA"/>
    <property type="match status" value="1"/>
</dbReference>
<evidence type="ECO:0000259" key="1">
    <source>
        <dbReference type="Pfam" id="PF25475"/>
    </source>
</evidence>
<protein>
    <recommendedName>
        <fullName evidence="1">DUF7903 domain-containing protein</fullName>
    </recommendedName>
</protein>
<proteinExistence type="predicted"/>
<reference evidence="2 3" key="1">
    <citation type="journal article" date="2019" name="G3 (Bethesda)">
        <title>Sequencing of a Wild Apple (Malus baccata) Genome Unravels the Differences Between Cultivated and Wild Apple Species Regarding Disease Resistance and Cold Tolerance.</title>
        <authorList>
            <person name="Chen X."/>
        </authorList>
    </citation>
    <scope>NUCLEOTIDE SEQUENCE [LARGE SCALE GENOMIC DNA]</scope>
    <source>
        <strain evidence="3">cv. Shandingzi</strain>
        <tissue evidence="2">Leaves</tissue>
    </source>
</reference>
<accession>A0A540L3W5</accession>
<feature type="domain" description="DUF7903" evidence="1">
    <location>
        <begin position="2"/>
        <end position="134"/>
    </location>
</feature>
<dbReference type="InterPro" id="IPR057225">
    <property type="entry name" value="DUF7903"/>
</dbReference>
<organism evidence="2 3">
    <name type="scientific">Malus baccata</name>
    <name type="common">Siberian crab apple</name>
    <name type="synonym">Pyrus baccata</name>
    <dbReference type="NCBI Taxonomy" id="106549"/>
    <lineage>
        <taxon>Eukaryota</taxon>
        <taxon>Viridiplantae</taxon>
        <taxon>Streptophyta</taxon>
        <taxon>Embryophyta</taxon>
        <taxon>Tracheophyta</taxon>
        <taxon>Spermatophyta</taxon>
        <taxon>Magnoliopsida</taxon>
        <taxon>eudicotyledons</taxon>
        <taxon>Gunneridae</taxon>
        <taxon>Pentapetalae</taxon>
        <taxon>rosids</taxon>
        <taxon>fabids</taxon>
        <taxon>Rosales</taxon>
        <taxon>Rosaceae</taxon>
        <taxon>Amygdaloideae</taxon>
        <taxon>Maleae</taxon>
        <taxon>Malus</taxon>
    </lineage>
</organism>
<name>A0A540L3W5_MALBA</name>